<dbReference type="EMBL" id="BQKI01000013">
    <property type="protein sequence ID" value="GJN07187.1"/>
    <property type="molecule type" value="Genomic_DNA"/>
</dbReference>
<comment type="caution">
    <text evidence="1">The sequence shown here is derived from an EMBL/GenBank/DDBJ whole genome shotgun (WGS) entry which is preliminary data.</text>
</comment>
<dbReference type="AlphaFoldDB" id="A0AAV5D9H3"/>
<sequence length="72" mass="8036">MVDALAMTIGENRNDIFVPIYSRMENCTHLPCMLSSSVASLILPSTGKNVVRILIDKDSTVHFYGSNFIKLF</sequence>
<keyword evidence="2" id="KW-1185">Reference proteome</keyword>
<protein>
    <submittedName>
        <fullName evidence="1">Uncharacterized protein</fullName>
    </submittedName>
</protein>
<proteinExistence type="predicted"/>
<accession>A0AAV5D9H3</accession>
<reference evidence="1" key="2">
    <citation type="submission" date="2021-12" db="EMBL/GenBank/DDBJ databases">
        <title>Resequencing data analysis of finger millet.</title>
        <authorList>
            <person name="Hatakeyama M."/>
            <person name="Aluri S."/>
            <person name="Balachadran M.T."/>
            <person name="Sivarajan S.R."/>
            <person name="Poveda L."/>
            <person name="Shimizu-Inatsugi R."/>
            <person name="Schlapbach R."/>
            <person name="Sreeman S.M."/>
            <person name="Shimizu K.K."/>
        </authorList>
    </citation>
    <scope>NUCLEOTIDE SEQUENCE</scope>
</reference>
<evidence type="ECO:0000313" key="2">
    <source>
        <dbReference type="Proteomes" id="UP001054889"/>
    </source>
</evidence>
<evidence type="ECO:0000313" key="1">
    <source>
        <dbReference type="EMBL" id="GJN07187.1"/>
    </source>
</evidence>
<gene>
    <name evidence="1" type="primary">ga24995</name>
    <name evidence="1" type="ORF">PR202_ga24995</name>
</gene>
<dbReference type="Proteomes" id="UP001054889">
    <property type="component" value="Unassembled WGS sequence"/>
</dbReference>
<reference evidence="1" key="1">
    <citation type="journal article" date="2018" name="DNA Res.">
        <title>Multiple hybrid de novo genome assembly of finger millet, an orphan allotetraploid crop.</title>
        <authorList>
            <person name="Hatakeyama M."/>
            <person name="Aluri S."/>
            <person name="Balachadran M.T."/>
            <person name="Sivarajan S.R."/>
            <person name="Patrignani A."/>
            <person name="Gruter S."/>
            <person name="Poveda L."/>
            <person name="Shimizu-Inatsugi R."/>
            <person name="Baeten J."/>
            <person name="Francoijs K.J."/>
            <person name="Nataraja K.N."/>
            <person name="Reddy Y.A.N."/>
            <person name="Phadnis S."/>
            <person name="Ravikumar R.L."/>
            <person name="Schlapbach R."/>
            <person name="Sreeman S.M."/>
            <person name="Shimizu K.K."/>
        </authorList>
    </citation>
    <scope>NUCLEOTIDE SEQUENCE</scope>
</reference>
<name>A0AAV5D9H3_ELECO</name>
<organism evidence="1 2">
    <name type="scientific">Eleusine coracana subsp. coracana</name>
    <dbReference type="NCBI Taxonomy" id="191504"/>
    <lineage>
        <taxon>Eukaryota</taxon>
        <taxon>Viridiplantae</taxon>
        <taxon>Streptophyta</taxon>
        <taxon>Embryophyta</taxon>
        <taxon>Tracheophyta</taxon>
        <taxon>Spermatophyta</taxon>
        <taxon>Magnoliopsida</taxon>
        <taxon>Liliopsida</taxon>
        <taxon>Poales</taxon>
        <taxon>Poaceae</taxon>
        <taxon>PACMAD clade</taxon>
        <taxon>Chloridoideae</taxon>
        <taxon>Cynodonteae</taxon>
        <taxon>Eleusininae</taxon>
        <taxon>Eleusine</taxon>
    </lineage>
</organism>